<dbReference type="Gene3D" id="3.40.50.150">
    <property type="entry name" value="Vaccinia Virus protein VP39"/>
    <property type="match status" value="1"/>
</dbReference>
<accession>A0A370XBY5</accession>
<dbReference type="GO" id="GO:0003676">
    <property type="term" value="F:nucleic acid binding"/>
    <property type="evidence" value="ECO:0007669"/>
    <property type="project" value="InterPro"/>
</dbReference>
<protein>
    <submittedName>
        <fullName evidence="3">Methyltransferase</fullName>
    </submittedName>
</protein>
<dbReference type="PROSITE" id="PS00092">
    <property type="entry name" value="N6_MTASE"/>
    <property type="match status" value="1"/>
</dbReference>
<sequence length="246" mass="27517">MSKITKAQNRNHEAACALLQKETLTMDERRFVLDHWRADAAHDVTRIGAYFTPRGLAEAVAQECHGADRVIDLCAGIGALAFARWERDRPSRLVCVERDPVYAVVGRKVLPEAEWIVADVFSLVQRKDLGAFDLAVSNPPYGRLKRTSGGPRYRGGLFEYHVIDVASHLAEQGVFLIPQTSSPCRFSGAAAQRGDWIESEDCIRFRQETGIDLDLGLGIDTSAWTHDWHGVKPTVESVRVDFGWKR</sequence>
<evidence type="ECO:0000313" key="3">
    <source>
        <dbReference type="EMBL" id="RDS85919.1"/>
    </source>
</evidence>
<dbReference type="CDD" id="cd02440">
    <property type="entry name" value="AdoMet_MTases"/>
    <property type="match status" value="1"/>
</dbReference>
<evidence type="ECO:0000256" key="1">
    <source>
        <dbReference type="ARBA" id="ARBA00022603"/>
    </source>
</evidence>
<keyword evidence="1 3" id="KW-0489">Methyltransferase</keyword>
<evidence type="ECO:0000313" key="4">
    <source>
        <dbReference type="Proteomes" id="UP000255334"/>
    </source>
</evidence>
<dbReference type="InterPro" id="IPR002052">
    <property type="entry name" value="DNA_methylase_N6_adenine_CS"/>
</dbReference>
<proteinExistence type="predicted"/>
<keyword evidence="4" id="KW-1185">Reference proteome</keyword>
<reference evidence="3 4" key="1">
    <citation type="submission" date="2018-07" db="EMBL/GenBank/DDBJ databases">
        <title>Dyella monticola sp. nov. and Dyella psychrodurans sp. nov. isolated from monsoon evergreen broad-leaved forest soil of Dinghu Mountain, China.</title>
        <authorList>
            <person name="Gao Z."/>
            <person name="Qiu L."/>
        </authorList>
    </citation>
    <scope>NUCLEOTIDE SEQUENCE [LARGE SCALE GENOMIC DNA]</scope>
    <source>
        <strain evidence="3 4">4MSK11</strain>
    </source>
</reference>
<dbReference type="EMBL" id="QRBF01000001">
    <property type="protein sequence ID" value="RDS85919.1"/>
    <property type="molecule type" value="Genomic_DNA"/>
</dbReference>
<name>A0A370XBY5_9GAMM</name>
<dbReference type="SUPFAM" id="SSF53335">
    <property type="entry name" value="S-adenosyl-L-methionine-dependent methyltransferases"/>
    <property type="match status" value="1"/>
</dbReference>
<dbReference type="InterPro" id="IPR029063">
    <property type="entry name" value="SAM-dependent_MTases_sf"/>
</dbReference>
<gene>
    <name evidence="3" type="ORF">DWU99_01175</name>
</gene>
<dbReference type="RefSeq" id="WP_115476170.1">
    <property type="nucleotide sequence ID" value="NZ_QRBF01000001.1"/>
</dbReference>
<dbReference type="GO" id="GO:0008168">
    <property type="term" value="F:methyltransferase activity"/>
    <property type="evidence" value="ECO:0007669"/>
    <property type="project" value="UniProtKB-KW"/>
</dbReference>
<organism evidence="3 4">
    <name type="scientific">Dyella psychrodurans</name>
    <dbReference type="NCBI Taxonomy" id="1927960"/>
    <lineage>
        <taxon>Bacteria</taxon>
        <taxon>Pseudomonadati</taxon>
        <taxon>Pseudomonadota</taxon>
        <taxon>Gammaproteobacteria</taxon>
        <taxon>Lysobacterales</taxon>
        <taxon>Rhodanobacteraceae</taxon>
        <taxon>Dyella</taxon>
    </lineage>
</organism>
<dbReference type="OrthoDB" id="9814088at2"/>
<dbReference type="PRINTS" id="PR00507">
    <property type="entry name" value="N12N6MTFRASE"/>
</dbReference>
<dbReference type="AlphaFoldDB" id="A0A370XBY5"/>
<evidence type="ECO:0000256" key="2">
    <source>
        <dbReference type="ARBA" id="ARBA00022679"/>
    </source>
</evidence>
<dbReference type="GO" id="GO:0032259">
    <property type="term" value="P:methylation"/>
    <property type="evidence" value="ECO:0007669"/>
    <property type="project" value="UniProtKB-KW"/>
</dbReference>
<keyword evidence="2 3" id="KW-0808">Transferase</keyword>
<comment type="caution">
    <text evidence="3">The sequence shown here is derived from an EMBL/GenBank/DDBJ whole genome shotgun (WGS) entry which is preliminary data.</text>
</comment>
<dbReference type="Proteomes" id="UP000255334">
    <property type="component" value="Unassembled WGS sequence"/>
</dbReference>